<dbReference type="Proteomes" id="UP001362999">
    <property type="component" value="Unassembled WGS sequence"/>
</dbReference>
<name>A0AAW0E206_9AGAR</name>
<feature type="compositionally biased region" description="Basic and acidic residues" evidence="1">
    <location>
        <begin position="354"/>
        <end position="365"/>
    </location>
</feature>
<dbReference type="InterPro" id="IPR018606">
    <property type="entry name" value="Arb1"/>
</dbReference>
<comment type="caution">
    <text evidence="2">The sequence shown here is derived from an EMBL/GenBank/DDBJ whole genome shotgun (WGS) entry which is preliminary data.</text>
</comment>
<accession>A0AAW0E206</accession>
<evidence type="ECO:0000313" key="3">
    <source>
        <dbReference type="Proteomes" id="UP001362999"/>
    </source>
</evidence>
<protein>
    <submittedName>
        <fullName evidence="2">Uncharacterized protein</fullName>
    </submittedName>
</protein>
<sequence length="601" mass="65761">MSAAPVVVQRNFHFPPFPPVPEGVRIIPFKDFKEWGAGVTGEDGIERDGRGIPTIAMVKKAKKAAIKTQQSIKIGWWNEWKGFETPDYGPYDANLHRVERLSKAADDFSKYWSIPQYEKLQKLWQTFRGFLGINDSNGSSSATAEAELSDDEDDDHEIEQGVFDIQAHGSVPLPDSEPDTVPQQQPKDKNGGFFDNTEESMKIFFSSYLHEKGELWEEIKALSAPHLLRFFFDFLEKNNVLPECANGLKSARKVLDLAEIELARIHPISKGIPDAFSEACKAHWGSKLDNIMWDLEQPDAAVDEPATKRVKLTHATDQTDDTEKGDAPADDTQDVDMTPAENGHSSWGASGWGNDHETSEDKSNECGEAAWGQSDTSDWSTGVRAGAWGGGGWGDEKASLAPASAAKPESDPRPSLVNLLGPTSLPITHTTGIVEWSVRRVKSINAPPTQVTVGRDGAEAVERGLEARMHRLVLGPWVGAYPAAEPPHLLRDSRGAVAPAPFVSDELPRPHDVSKSDINVLVEPEVAALFLPGMGLGGTWVQLARVGDLEGGGPDKTNGAPEADAKKLTNSEKKRRMLRYWYVDSCIIVVPSYWSVSAPAS</sequence>
<dbReference type="EMBL" id="JAWWNJ010000004">
    <property type="protein sequence ID" value="KAK7057877.1"/>
    <property type="molecule type" value="Genomic_DNA"/>
</dbReference>
<evidence type="ECO:0000256" key="1">
    <source>
        <dbReference type="SAM" id="MobiDB-lite"/>
    </source>
</evidence>
<feature type="region of interest" description="Disordered" evidence="1">
    <location>
        <begin position="312"/>
        <end position="414"/>
    </location>
</feature>
<reference evidence="2 3" key="1">
    <citation type="journal article" date="2024" name="J Genomics">
        <title>Draft genome sequencing and assembly of Favolaschia claudopus CIRM-BRFM 2984 isolated from oak limbs.</title>
        <authorList>
            <person name="Navarro D."/>
            <person name="Drula E."/>
            <person name="Chaduli D."/>
            <person name="Cazenave R."/>
            <person name="Ahrendt S."/>
            <person name="Wang J."/>
            <person name="Lipzen A."/>
            <person name="Daum C."/>
            <person name="Barry K."/>
            <person name="Grigoriev I.V."/>
            <person name="Favel A."/>
            <person name="Rosso M.N."/>
            <person name="Martin F."/>
        </authorList>
    </citation>
    <scope>NUCLEOTIDE SEQUENCE [LARGE SCALE GENOMIC DNA]</scope>
    <source>
        <strain evidence="2 3">CIRM-BRFM 2984</strain>
    </source>
</reference>
<proteinExistence type="predicted"/>
<keyword evidence="3" id="KW-1185">Reference proteome</keyword>
<evidence type="ECO:0000313" key="2">
    <source>
        <dbReference type="EMBL" id="KAK7057877.1"/>
    </source>
</evidence>
<gene>
    <name evidence="2" type="ORF">R3P38DRAFT_3252932</name>
</gene>
<organism evidence="2 3">
    <name type="scientific">Favolaschia claudopus</name>
    <dbReference type="NCBI Taxonomy" id="2862362"/>
    <lineage>
        <taxon>Eukaryota</taxon>
        <taxon>Fungi</taxon>
        <taxon>Dikarya</taxon>
        <taxon>Basidiomycota</taxon>
        <taxon>Agaricomycotina</taxon>
        <taxon>Agaricomycetes</taxon>
        <taxon>Agaricomycetidae</taxon>
        <taxon>Agaricales</taxon>
        <taxon>Marasmiineae</taxon>
        <taxon>Mycenaceae</taxon>
        <taxon>Favolaschia</taxon>
    </lineage>
</organism>
<feature type="region of interest" description="Disordered" evidence="1">
    <location>
        <begin position="168"/>
        <end position="193"/>
    </location>
</feature>
<dbReference type="GO" id="GO:0033167">
    <property type="term" value="C:ARC complex"/>
    <property type="evidence" value="ECO:0007669"/>
    <property type="project" value="InterPro"/>
</dbReference>
<dbReference type="GO" id="GO:0031047">
    <property type="term" value="P:regulatory ncRNA-mediated gene silencing"/>
    <property type="evidence" value="ECO:0007669"/>
    <property type="project" value="InterPro"/>
</dbReference>
<dbReference type="AlphaFoldDB" id="A0AAW0E206"/>
<dbReference type="Pfam" id="PF09692">
    <property type="entry name" value="Arb1"/>
    <property type="match status" value="1"/>
</dbReference>